<accession>A0A2P8FP77</accession>
<dbReference type="RefSeq" id="WP_106598593.1">
    <property type="nucleotide sequence ID" value="NZ_PYAS01000016.1"/>
</dbReference>
<protein>
    <submittedName>
        <fullName evidence="1">Uncharacterized protein</fullName>
    </submittedName>
</protein>
<evidence type="ECO:0000313" key="1">
    <source>
        <dbReference type="EMBL" id="PSL23465.1"/>
    </source>
</evidence>
<name>A0A2P8FP77_9BACT</name>
<comment type="caution">
    <text evidence="1">The sequence shown here is derived from an EMBL/GenBank/DDBJ whole genome shotgun (WGS) entry which is preliminary data.</text>
</comment>
<keyword evidence="2" id="KW-1185">Reference proteome</keyword>
<dbReference type="Proteomes" id="UP000241964">
    <property type="component" value="Unassembled WGS sequence"/>
</dbReference>
<proteinExistence type="predicted"/>
<sequence length="95" mass="10290">MAKGRKTGGRKAGSKNIISADIRYLAQSYANTAIEVLFGLMTNSKQDVVKISAARELLDRAYGKPSPMELPKGEDEEAVPVLVKVEVIDARKVDA</sequence>
<organism evidence="1 2">
    <name type="scientific">Dyadobacter jiangsuensis</name>
    <dbReference type="NCBI Taxonomy" id="1591085"/>
    <lineage>
        <taxon>Bacteria</taxon>
        <taxon>Pseudomonadati</taxon>
        <taxon>Bacteroidota</taxon>
        <taxon>Cytophagia</taxon>
        <taxon>Cytophagales</taxon>
        <taxon>Spirosomataceae</taxon>
        <taxon>Dyadobacter</taxon>
    </lineage>
</organism>
<dbReference type="AlphaFoldDB" id="A0A2P8FP77"/>
<dbReference type="EMBL" id="PYAS01000016">
    <property type="protein sequence ID" value="PSL23465.1"/>
    <property type="molecule type" value="Genomic_DNA"/>
</dbReference>
<reference evidence="1 2" key="1">
    <citation type="submission" date="2018-03" db="EMBL/GenBank/DDBJ databases">
        <title>Genomic Encyclopedia of Archaeal and Bacterial Type Strains, Phase II (KMG-II): from individual species to whole genera.</title>
        <authorList>
            <person name="Goeker M."/>
        </authorList>
    </citation>
    <scope>NUCLEOTIDE SEQUENCE [LARGE SCALE GENOMIC DNA]</scope>
    <source>
        <strain evidence="1 2">DSM 29057</strain>
    </source>
</reference>
<evidence type="ECO:0000313" key="2">
    <source>
        <dbReference type="Proteomes" id="UP000241964"/>
    </source>
</evidence>
<gene>
    <name evidence="1" type="ORF">CLV60_11620</name>
</gene>
<dbReference type="OrthoDB" id="8453986at2"/>